<dbReference type="PANTHER" id="PTHR43638">
    <property type="entry name" value="OXIDOREDUCTASE, ALDO/KETO REDUCTASE FAMILY PROTEIN"/>
    <property type="match status" value="1"/>
</dbReference>
<dbReference type="PANTHER" id="PTHR43638:SF3">
    <property type="entry name" value="ALDEHYDE REDUCTASE"/>
    <property type="match status" value="1"/>
</dbReference>
<dbReference type="Gene3D" id="3.20.20.100">
    <property type="entry name" value="NADP-dependent oxidoreductase domain"/>
    <property type="match status" value="1"/>
</dbReference>
<name>A0A401TVJ4_CHIPU</name>
<reference evidence="2 3" key="1">
    <citation type="journal article" date="2018" name="Nat. Ecol. Evol.">
        <title>Shark genomes provide insights into elasmobranch evolution and the origin of vertebrates.</title>
        <authorList>
            <person name="Hara Y"/>
            <person name="Yamaguchi K"/>
            <person name="Onimaru K"/>
            <person name="Kadota M"/>
            <person name="Koyanagi M"/>
            <person name="Keeley SD"/>
            <person name="Tatsumi K"/>
            <person name="Tanaka K"/>
            <person name="Motone F"/>
            <person name="Kageyama Y"/>
            <person name="Nozu R"/>
            <person name="Adachi N"/>
            <person name="Nishimura O"/>
            <person name="Nakagawa R"/>
            <person name="Tanegashima C"/>
            <person name="Kiyatake I"/>
            <person name="Matsumoto R"/>
            <person name="Murakumo K"/>
            <person name="Nishida K"/>
            <person name="Terakita A"/>
            <person name="Kuratani S"/>
            <person name="Sato K"/>
            <person name="Hyodo S Kuraku.S."/>
        </authorList>
    </citation>
    <scope>NUCLEOTIDE SEQUENCE [LARGE SCALE GENOMIC DNA]</scope>
</reference>
<dbReference type="InterPro" id="IPR036812">
    <property type="entry name" value="NAD(P)_OxRdtase_dom_sf"/>
</dbReference>
<dbReference type="STRING" id="137246.A0A401TVJ4"/>
<gene>
    <name evidence="2" type="ORF">chiPu_0030978</name>
</gene>
<dbReference type="Pfam" id="PF00248">
    <property type="entry name" value="Aldo_ket_red"/>
    <property type="match status" value="1"/>
</dbReference>
<dbReference type="SUPFAM" id="SSF51430">
    <property type="entry name" value="NAD(P)-linked oxidoreductase"/>
    <property type="match status" value="1"/>
</dbReference>
<feature type="domain" description="NADP-dependent oxidoreductase" evidence="1">
    <location>
        <begin position="16"/>
        <end position="75"/>
    </location>
</feature>
<protein>
    <recommendedName>
        <fullName evidence="1">NADP-dependent oxidoreductase domain-containing protein</fullName>
    </recommendedName>
</protein>
<proteinExistence type="predicted"/>
<keyword evidence="3" id="KW-1185">Reference proteome</keyword>
<evidence type="ECO:0000259" key="1">
    <source>
        <dbReference type="Pfam" id="PF00248"/>
    </source>
</evidence>
<dbReference type="Proteomes" id="UP000287033">
    <property type="component" value="Unassembled WGS sequence"/>
</dbReference>
<organism evidence="2 3">
    <name type="scientific">Chiloscyllium punctatum</name>
    <name type="common">Brownbanded bambooshark</name>
    <name type="synonym">Hemiscyllium punctatum</name>
    <dbReference type="NCBI Taxonomy" id="137246"/>
    <lineage>
        <taxon>Eukaryota</taxon>
        <taxon>Metazoa</taxon>
        <taxon>Chordata</taxon>
        <taxon>Craniata</taxon>
        <taxon>Vertebrata</taxon>
        <taxon>Chondrichthyes</taxon>
        <taxon>Elasmobranchii</taxon>
        <taxon>Galeomorphii</taxon>
        <taxon>Galeoidea</taxon>
        <taxon>Orectolobiformes</taxon>
        <taxon>Hemiscylliidae</taxon>
        <taxon>Chiloscyllium</taxon>
    </lineage>
</organism>
<dbReference type="AlphaFoldDB" id="A0A401TVJ4"/>
<dbReference type="EMBL" id="BEZZ01197963">
    <property type="protein sequence ID" value="GCC46626.1"/>
    <property type="molecule type" value="Genomic_DNA"/>
</dbReference>
<evidence type="ECO:0000313" key="2">
    <source>
        <dbReference type="EMBL" id="GCC46626.1"/>
    </source>
</evidence>
<dbReference type="InterPro" id="IPR023210">
    <property type="entry name" value="NADP_OxRdtase_dom"/>
</dbReference>
<accession>A0A401TVJ4</accession>
<comment type="caution">
    <text evidence="2">The sequence shown here is derived from an EMBL/GenBank/DDBJ whole genome shotgun (WGS) entry which is preliminary data.</text>
</comment>
<dbReference type="OrthoDB" id="37537at2759"/>
<sequence>MAYSPIEQGRVLHHVTLKTIAARLGATPAQVALAWVLRQDGVCAIPQSGKPEHVRENRGALDVRLTPRDLAELDDAFPAPARKQPLASL</sequence>
<evidence type="ECO:0000313" key="3">
    <source>
        <dbReference type="Proteomes" id="UP000287033"/>
    </source>
</evidence>